<comment type="subcellular location">
    <subcellularLocation>
        <location evidence="1 4">Bacterial flagellum basal body</location>
    </subcellularLocation>
</comment>
<dbReference type="InterPro" id="IPR001624">
    <property type="entry name" value="FliE"/>
</dbReference>
<dbReference type="GO" id="GO:0005198">
    <property type="term" value="F:structural molecule activity"/>
    <property type="evidence" value="ECO:0007669"/>
    <property type="project" value="UniProtKB-UniRule"/>
</dbReference>
<dbReference type="OrthoDB" id="9812413at2"/>
<dbReference type="PRINTS" id="PR01006">
    <property type="entry name" value="FLGHOOKFLIE"/>
</dbReference>
<dbReference type="GO" id="GO:0003774">
    <property type="term" value="F:cytoskeletal motor activity"/>
    <property type="evidence" value="ECO:0007669"/>
    <property type="project" value="InterPro"/>
</dbReference>
<evidence type="ECO:0000313" key="6">
    <source>
        <dbReference type="EMBL" id="TFJ94661.1"/>
    </source>
</evidence>
<keyword evidence="3 4" id="KW-0975">Bacterial flagellum</keyword>
<dbReference type="HAMAP" id="MF_00724">
    <property type="entry name" value="FliE"/>
    <property type="match status" value="1"/>
</dbReference>
<dbReference type="GO" id="GO:0009425">
    <property type="term" value="C:bacterial-type flagellum basal body"/>
    <property type="evidence" value="ECO:0007669"/>
    <property type="project" value="UniProtKB-SubCell"/>
</dbReference>
<keyword evidence="7" id="KW-1185">Reference proteome</keyword>
<evidence type="ECO:0000256" key="5">
    <source>
        <dbReference type="NCBIfam" id="TIGR00205"/>
    </source>
</evidence>
<dbReference type="NCBIfam" id="TIGR00205">
    <property type="entry name" value="fliE"/>
    <property type="match status" value="1"/>
</dbReference>
<proteinExistence type="inferred from homology"/>
<dbReference type="AlphaFoldDB" id="A0A4Y9AJT8"/>
<reference evidence="6 7" key="1">
    <citation type="submission" date="2019-03" db="EMBL/GenBank/DDBJ databases">
        <title>Genome sequence of Lentibacillus salicampi ATCC BAA-719.</title>
        <authorList>
            <person name="Maclea K.S."/>
            <person name="Simoes Junior M."/>
        </authorList>
    </citation>
    <scope>NUCLEOTIDE SEQUENCE [LARGE SCALE GENOMIC DNA]</scope>
    <source>
        <strain evidence="6 7">ATCC BAA-719</strain>
    </source>
</reference>
<sequence>MYIRGDIMSSFLNGVTGSRAVMPNSETAKQTASPNEAHQHFANKLKSAIDQVNEAQVASDKKTEALAKGEIEDLHNVMISAQKASVTLETSVQIQGKVTDAYNKIMRMQI</sequence>
<name>A0A4Y9AJT8_9BACI</name>
<evidence type="ECO:0000256" key="2">
    <source>
        <dbReference type="ARBA" id="ARBA00009272"/>
    </source>
</evidence>
<evidence type="ECO:0000256" key="4">
    <source>
        <dbReference type="HAMAP-Rule" id="MF_00724"/>
    </source>
</evidence>
<comment type="caution">
    <text evidence="6">The sequence shown here is derived from an EMBL/GenBank/DDBJ whole genome shotgun (WGS) entry which is preliminary data.</text>
</comment>
<dbReference type="Proteomes" id="UP000298484">
    <property type="component" value="Unassembled WGS sequence"/>
</dbReference>
<keyword evidence="6" id="KW-0282">Flagellum</keyword>
<keyword evidence="6" id="KW-0966">Cell projection</keyword>
<dbReference type="PANTHER" id="PTHR34653:SF1">
    <property type="entry name" value="FLAGELLAR HOOK-BASAL BODY COMPLEX PROTEIN FLIE"/>
    <property type="match status" value="1"/>
</dbReference>
<dbReference type="GO" id="GO:0071973">
    <property type="term" value="P:bacterial-type flagellum-dependent cell motility"/>
    <property type="evidence" value="ECO:0007669"/>
    <property type="project" value="InterPro"/>
</dbReference>
<dbReference type="Pfam" id="PF02049">
    <property type="entry name" value="FliE"/>
    <property type="match status" value="1"/>
</dbReference>
<dbReference type="EMBL" id="SRHY01000001">
    <property type="protein sequence ID" value="TFJ94661.1"/>
    <property type="molecule type" value="Genomic_DNA"/>
</dbReference>
<protein>
    <recommendedName>
        <fullName evidence="4 5">Flagellar hook-basal body complex protein FliE</fullName>
    </recommendedName>
</protein>
<evidence type="ECO:0000313" key="7">
    <source>
        <dbReference type="Proteomes" id="UP000298484"/>
    </source>
</evidence>
<comment type="similarity">
    <text evidence="2 4">Belongs to the FliE family.</text>
</comment>
<evidence type="ECO:0000256" key="3">
    <source>
        <dbReference type="ARBA" id="ARBA00023143"/>
    </source>
</evidence>
<dbReference type="PANTHER" id="PTHR34653">
    <property type="match status" value="1"/>
</dbReference>
<keyword evidence="6" id="KW-0969">Cilium</keyword>
<organism evidence="6 7">
    <name type="scientific">Lentibacillus salicampi</name>
    <dbReference type="NCBI Taxonomy" id="175306"/>
    <lineage>
        <taxon>Bacteria</taxon>
        <taxon>Bacillati</taxon>
        <taxon>Bacillota</taxon>
        <taxon>Bacilli</taxon>
        <taxon>Bacillales</taxon>
        <taxon>Bacillaceae</taxon>
        <taxon>Lentibacillus</taxon>
    </lineage>
</organism>
<accession>A0A4Y9AJT8</accession>
<evidence type="ECO:0000256" key="1">
    <source>
        <dbReference type="ARBA" id="ARBA00004117"/>
    </source>
</evidence>
<gene>
    <name evidence="4 6" type="primary">fliE</name>
    <name evidence="6" type="ORF">E4U82_01750</name>
</gene>